<comment type="caution">
    <text evidence="7">The sequence shown here is derived from an EMBL/GenBank/DDBJ whole genome shotgun (WGS) entry which is preliminary data.</text>
</comment>
<evidence type="ECO:0000313" key="7">
    <source>
        <dbReference type="EMBL" id="EYE87879.1"/>
    </source>
</evidence>
<dbReference type="GO" id="GO:0015171">
    <property type="term" value="F:amino acid transmembrane transporter activity"/>
    <property type="evidence" value="ECO:0007669"/>
    <property type="project" value="TreeGrafter"/>
</dbReference>
<feature type="transmembrane region" description="Helical" evidence="6">
    <location>
        <begin position="71"/>
        <end position="93"/>
    </location>
</feature>
<reference evidence="7 8" key="1">
    <citation type="journal article" date="2014" name="Genome Announc.">
        <title>Draft Genome Sequence of Fervidicella metallireducens Strain AeBT, an Iron-Reducing Thermoanaerobe from the Great Artesian Basin.</title>
        <authorList>
            <person name="Patel B.K."/>
        </authorList>
    </citation>
    <scope>NUCLEOTIDE SEQUENCE [LARGE SCALE GENOMIC DNA]</scope>
    <source>
        <strain evidence="7 8">AeB</strain>
    </source>
</reference>
<accession>A0A017RTU9</accession>
<evidence type="ECO:0000256" key="1">
    <source>
        <dbReference type="ARBA" id="ARBA00004651"/>
    </source>
</evidence>
<evidence type="ECO:0000256" key="6">
    <source>
        <dbReference type="SAM" id="Phobius"/>
    </source>
</evidence>
<dbReference type="PANTHER" id="PTHR30086">
    <property type="entry name" value="ARGININE EXPORTER PROTEIN ARGO"/>
    <property type="match status" value="1"/>
</dbReference>
<evidence type="ECO:0000313" key="8">
    <source>
        <dbReference type="Proteomes" id="UP000019681"/>
    </source>
</evidence>
<keyword evidence="4 6" id="KW-1133">Transmembrane helix</keyword>
<proteinExistence type="predicted"/>
<gene>
    <name evidence="7" type="ORF">Q428_10875</name>
</gene>
<sequence>MAIIIKGIIIGMIVSFPIGPLGIISIQRSINCGWKTGFFSGIGAAASDIVYSAAAVFGISFIDELIHRHRCLINNVTGVLFLVVGINIFTNVIEVKLRKDDKMELIYPAFSNFLLGLSNPITFLVFITVFAKLGIKVEPHEIGRNSLFVISIFSGSTVFWFMASNLINRFKHKFRIEFLYTINKSIGVIIALLGIISIIKGTFRI</sequence>
<evidence type="ECO:0000256" key="3">
    <source>
        <dbReference type="ARBA" id="ARBA00022692"/>
    </source>
</evidence>
<dbReference type="PANTHER" id="PTHR30086:SF20">
    <property type="entry name" value="ARGININE EXPORTER PROTEIN ARGO-RELATED"/>
    <property type="match status" value="1"/>
</dbReference>
<dbReference type="AlphaFoldDB" id="A0A017RTU9"/>
<dbReference type="STRING" id="1403537.Q428_10875"/>
<keyword evidence="5 6" id="KW-0472">Membrane</keyword>
<dbReference type="OrthoDB" id="7874789at2"/>
<feature type="transmembrane region" description="Helical" evidence="6">
    <location>
        <begin position="113"/>
        <end position="135"/>
    </location>
</feature>
<feature type="transmembrane region" description="Helical" evidence="6">
    <location>
        <begin position="179"/>
        <end position="199"/>
    </location>
</feature>
<dbReference type="InterPro" id="IPR001123">
    <property type="entry name" value="LeuE-type"/>
</dbReference>
<evidence type="ECO:0008006" key="9">
    <source>
        <dbReference type="Google" id="ProtNLM"/>
    </source>
</evidence>
<evidence type="ECO:0000256" key="2">
    <source>
        <dbReference type="ARBA" id="ARBA00022475"/>
    </source>
</evidence>
<keyword evidence="8" id="KW-1185">Reference proteome</keyword>
<dbReference type="Proteomes" id="UP000019681">
    <property type="component" value="Unassembled WGS sequence"/>
</dbReference>
<feature type="transmembrane region" description="Helical" evidence="6">
    <location>
        <begin position="7"/>
        <end position="26"/>
    </location>
</feature>
<protein>
    <recommendedName>
        <fullName evidence="9">Lysine transporter LysE</fullName>
    </recommendedName>
</protein>
<keyword evidence="3 6" id="KW-0812">Transmembrane</keyword>
<feature type="transmembrane region" description="Helical" evidence="6">
    <location>
        <begin position="38"/>
        <end position="59"/>
    </location>
</feature>
<dbReference type="RefSeq" id="WP_035380682.1">
    <property type="nucleotide sequence ID" value="NZ_AZQP01000035.1"/>
</dbReference>
<feature type="transmembrane region" description="Helical" evidence="6">
    <location>
        <begin position="147"/>
        <end position="167"/>
    </location>
</feature>
<organism evidence="7 8">
    <name type="scientific">Fervidicella metallireducens AeB</name>
    <dbReference type="NCBI Taxonomy" id="1403537"/>
    <lineage>
        <taxon>Bacteria</taxon>
        <taxon>Bacillati</taxon>
        <taxon>Bacillota</taxon>
        <taxon>Clostridia</taxon>
        <taxon>Eubacteriales</taxon>
        <taxon>Clostridiaceae</taxon>
        <taxon>Fervidicella</taxon>
    </lineage>
</organism>
<dbReference type="GO" id="GO:0005886">
    <property type="term" value="C:plasma membrane"/>
    <property type="evidence" value="ECO:0007669"/>
    <property type="project" value="UniProtKB-SubCell"/>
</dbReference>
<evidence type="ECO:0000256" key="4">
    <source>
        <dbReference type="ARBA" id="ARBA00022989"/>
    </source>
</evidence>
<dbReference type="EMBL" id="AZQP01000035">
    <property type="protein sequence ID" value="EYE87879.1"/>
    <property type="molecule type" value="Genomic_DNA"/>
</dbReference>
<name>A0A017RTU9_9CLOT</name>
<keyword evidence="2" id="KW-1003">Cell membrane</keyword>
<dbReference type="Pfam" id="PF01810">
    <property type="entry name" value="LysE"/>
    <property type="match status" value="1"/>
</dbReference>
<comment type="subcellular location">
    <subcellularLocation>
        <location evidence="1">Cell membrane</location>
        <topology evidence="1">Multi-pass membrane protein</topology>
    </subcellularLocation>
</comment>
<evidence type="ECO:0000256" key="5">
    <source>
        <dbReference type="ARBA" id="ARBA00023136"/>
    </source>
</evidence>